<name>A0A2I0HJV2_PUNGR</name>
<comment type="caution">
    <text evidence="2">The sequence shown here is derived from an EMBL/GenBank/DDBJ whole genome shotgun (WGS) entry which is preliminary data.</text>
</comment>
<dbReference type="GO" id="GO:0015031">
    <property type="term" value="P:protein transport"/>
    <property type="evidence" value="ECO:0007669"/>
    <property type="project" value="InterPro"/>
</dbReference>
<evidence type="ECO:0000256" key="1">
    <source>
        <dbReference type="SAM" id="Coils"/>
    </source>
</evidence>
<dbReference type="STRING" id="22663.A0A2I0HJV2"/>
<dbReference type="PANTHER" id="PTHR46856:SF3">
    <property type="entry name" value="PX DOMAIN-CONTAINING PROTEIN EREX"/>
    <property type="match status" value="1"/>
</dbReference>
<keyword evidence="3" id="KW-1185">Reference proteome</keyword>
<protein>
    <submittedName>
        <fullName evidence="2">Uncharacterized protein</fullName>
    </submittedName>
</protein>
<dbReference type="InterPro" id="IPR044588">
    <property type="entry name" value="EREX-like"/>
</dbReference>
<evidence type="ECO:0000313" key="2">
    <source>
        <dbReference type="EMBL" id="PKI32007.1"/>
    </source>
</evidence>
<feature type="coiled-coil region" evidence="1">
    <location>
        <begin position="19"/>
        <end position="81"/>
    </location>
</feature>
<reference evidence="2 3" key="1">
    <citation type="submission" date="2017-11" db="EMBL/GenBank/DDBJ databases">
        <title>De-novo sequencing of pomegranate (Punica granatum L.) genome.</title>
        <authorList>
            <person name="Akparov Z."/>
            <person name="Amiraslanov A."/>
            <person name="Hajiyeva S."/>
            <person name="Abbasov M."/>
            <person name="Kaur K."/>
            <person name="Hamwieh A."/>
            <person name="Solovyev V."/>
            <person name="Salamov A."/>
            <person name="Braich B."/>
            <person name="Kosarev P."/>
            <person name="Mahmoud A."/>
            <person name="Hajiyev E."/>
            <person name="Babayeva S."/>
            <person name="Izzatullayeva V."/>
            <person name="Mammadov A."/>
            <person name="Mammadov A."/>
            <person name="Sharifova S."/>
            <person name="Ojaghi J."/>
            <person name="Eynullazada K."/>
            <person name="Bayramov B."/>
            <person name="Abdulazimova A."/>
            <person name="Shahmuradov I."/>
        </authorList>
    </citation>
    <scope>NUCLEOTIDE SEQUENCE [LARGE SCALE GENOMIC DNA]</scope>
    <source>
        <strain evidence="3">cv. AG2017</strain>
        <tissue evidence="2">Leaf</tissue>
    </source>
</reference>
<dbReference type="PANTHER" id="PTHR46856">
    <property type="entry name" value="PX DOMAIN-CONTAINING PROTEIN EREL1-RELATED"/>
    <property type="match status" value="1"/>
</dbReference>
<evidence type="ECO:0000313" key="3">
    <source>
        <dbReference type="Proteomes" id="UP000233551"/>
    </source>
</evidence>
<proteinExistence type="predicted"/>
<dbReference type="AlphaFoldDB" id="A0A2I0HJV2"/>
<keyword evidence="1" id="KW-0175">Coiled coil</keyword>
<sequence length="280" mass="32440">MKQATFIEKEKFTQMQWDMEELRRKCLEVELRLKAEQEENALLVSEKMSVIQEREMLLHALDDAREQLSNLHKHHEEFEAKSKADVKLLVKEVKSLRSSQSELKHEFSRLLKEKIEVERMLQKEGQRLERADAANAKLLHECEILRDRLQECSVNFLSEEEDKLIVDTTSPSDALDLLTTSDNRIGLLLAEAQLLGQDVENATRASDGTEDVDGVKGRRTDDELRKMLTDTFIDNATLRKQVNSVLRCALNTYAKSEIDEEEEDEQVPLRKTVLSKFLER</sequence>
<dbReference type="Proteomes" id="UP000233551">
    <property type="component" value="Unassembled WGS sequence"/>
</dbReference>
<dbReference type="EMBL" id="PGOL01008132">
    <property type="protein sequence ID" value="PKI32007.1"/>
    <property type="molecule type" value="Genomic_DNA"/>
</dbReference>
<organism evidence="2 3">
    <name type="scientific">Punica granatum</name>
    <name type="common">Pomegranate</name>
    <dbReference type="NCBI Taxonomy" id="22663"/>
    <lineage>
        <taxon>Eukaryota</taxon>
        <taxon>Viridiplantae</taxon>
        <taxon>Streptophyta</taxon>
        <taxon>Embryophyta</taxon>
        <taxon>Tracheophyta</taxon>
        <taxon>Spermatophyta</taxon>
        <taxon>Magnoliopsida</taxon>
        <taxon>eudicotyledons</taxon>
        <taxon>Gunneridae</taxon>
        <taxon>Pentapetalae</taxon>
        <taxon>rosids</taxon>
        <taxon>malvids</taxon>
        <taxon>Myrtales</taxon>
        <taxon>Lythraceae</taxon>
        <taxon>Punica</taxon>
    </lineage>
</organism>
<gene>
    <name evidence="2" type="ORF">CRG98_047616</name>
</gene>
<accession>A0A2I0HJV2</accession>